<evidence type="ECO:0000313" key="2">
    <source>
        <dbReference type="Proteomes" id="UP000515121"/>
    </source>
</evidence>
<dbReference type="OrthoDB" id="780319at2759"/>
<dbReference type="GeneID" id="111278839"/>
<accession>A0A6P5X0C9</accession>
<name>A0A6P5X0C9_DURZI</name>
<proteinExistence type="inferred from homology"/>
<comment type="similarity">
    <text evidence="1">Belongs to the LEA type 3 family.</text>
</comment>
<reference evidence="3" key="1">
    <citation type="submission" date="2025-08" db="UniProtKB">
        <authorList>
            <consortium name="RefSeq"/>
        </authorList>
    </citation>
    <scope>IDENTIFICATION</scope>
    <source>
        <tissue evidence="3">Fruit stalk</tissue>
    </source>
</reference>
<protein>
    <submittedName>
        <fullName evidence="3">Uncharacterized protein LOC111278839</fullName>
    </submittedName>
</protein>
<sequence length="84" mass="9878">MAQLSIKSFQLLRRSYVVAAENMKVLPVAAFMRKETDLREEISAEQKETFWMKDPKTGNRIPENHFDDIDVAEQREKVLPKKQK</sequence>
<dbReference type="RefSeq" id="XP_022721241.1">
    <property type="nucleotide sequence ID" value="XM_022865506.1"/>
</dbReference>
<dbReference type="InterPro" id="IPR004926">
    <property type="entry name" value="LEA_3a"/>
</dbReference>
<dbReference type="AlphaFoldDB" id="A0A6P5X0C9"/>
<keyword evidence="2" id="KW-1185">Reference proteome</keyword>
<dbReference type="KEGG" id="dzi:111278839"/>
<gene>
    <name evidence="3" type="primary">LOC111278839</name>
</gene>
<dbReference type="PANTHER" id="PTHR33509:SF21">
    <property type="entry name" value="OS02G0564600 PROTEIN"/>
    <property type="match status" value="1"/>
</dbReference>
<evidence type="ECO:0000313" key="3">
    <source>
        <dbReference type="RefSeq" id="XP_022721241.1"/>
    </source>
</evidence>
<dbReference type="Proteomes" id="UP000515121">
    <property type="component" value="Unplaced"/>
</dbReference>
<evidence type="ECO:0000256" key="1">
    <source>
        <dbReference type="ARBA" id="ARBA00007086"/>
    </source>
</evidence>
<dbReference type="PANTHER" id="PTHR33509">
    <property type="entry name" value="LATE EMBRYOGENIS ABUNDANT PROTEIN 2-RELATED"/>
    <property type="match status" value="1"/>
</dbReference>
<dbReference type="Pfam" id="PF03242">
    <property type="entry name" value="LEA_3a"/>
    <property type="match status" value="1"/>
</dbReference>
<organism evidence="2 3">
    <name type="scientific">Durio zibethinus</name>
    <name type="common">Durian</name>
    <dbReference type="NCBI Taxonomy" id="66656"/>
    <lineage>
        <taxon>Eukaryota</taxon>
        <taxon>Viridiplantae</taxon>
        <taxon>Streptophyta</taxon>
        <taxon>Embryophyta</taxon>
        <taxon>Tracheophyta</taxon>
        <taxon>Spermatophyta</taxon>
        <taxon>Magnoliopsida</taxon>
        <taxon>eudicotyledons</taxon>
        <taxon>Gunneridae</taxon>
        <taxon>Pentapetalae</taxon>
        <taxon>rosids</taxon>
        <taxon>malvids</taxon>
        <taxon>Malvales</taxon>
        <taxon>Malvaceae</taxon>
        <taxon>Helicteroideae</taxon>
        <taxon>Durio</taxon>
    </lineage>
</organism>